<keyword evidence="4" id="KW-1185">Reference proteome</keyword>
<proteinExistence type="inferred from homology"/>
<protein>
    <submittedName>
        <fullName evidence="3">SDR family oxidoreductase</fullName>
    </submittedName>
</protein>
<dbReference type="RefSeq" id="WP_312868454.1">
    <property type="nucleotide sequence ID" value="NZ_WMBA01000042.1"/>
</dbReference>
<reference evidence="3 4" key="1">
    <citation type="submission" date="2019-11" db="EMBL/GenBank/DDBJ databases">
        <title>Draft genome of Amycolatopsis RM579.</title>
        <authorList>
            <person name="Duangmal K."/>
            <person name="Mingma R."/>
        </authorList>
    </citation>
    <scope>NUCLEOTIDE SEQUENCE [LARGE SCALE GENOMIC DNA]</scope>
    <source>
        <strain evidence="3 4">RM579</strain>
    </source>
</reference>
<dbReference type="GO" id="GO:0032787">
    <property type="term" value="P:monocarboxylic acid metabolic process"/>
    <property type="evidence" value="ECO:0007669"/>
    <property type="project" value="UniProtKB-ARBA"/>
</dbReference>
<dbReference type="InterPro" id="IPR020904">
    <property type="entry name" value="Sc_DH/Rdtase_CS"/>
</dbReference>
<dbReference type="PRINTS" id="PR00081">
    <property type="entry name" value="GDHRDH"/>
</dbReference>
<evidence type="ECO:0000256" key="2">
    <source>
        <dbReference type="ARBA" id="ARBA00023002"/>
    </source>
</evidence>
<accession>A0A6N7Z7C1</accession>
<organism evidence="3 4">
    <name type="scientific">Amycolatopsis pithecellobii</name>
    <dbReference type="NCBI Taxonomy" id="664692"/>
    <lineage>
        <taxon>Bacteria</taxon>
        <taxon>Bacillati</taxon>
        <taxon>Actinomycetota</taxon>
        <taxon>Actinomycetes</taxon>
        <taxon>Pseudonocardiales</taxon>
        <taxon>Pseudonocardiaceae</taxon>
        <taxon>Amycolatopsis</taxon>
    </lineage>
</organism>
<dbReference type="PRINTS" id="PR00080">
    <property type="entry name" value="SDRFAMILY"/>
</dbReference>
<dbReference type="AlphaFoldDB" id="A0A6N7Z7C1"/>
<dbReference type="InterPro" id="IPR036291">
    <property type="entry name" value="NAD(P)-bd_dom_sf"/>
</dbReference>
<dbReference type="Proteomes" id="UP000440096">
    <property type="component" value="Unassembled WGS sequence"/>
</dbReference>
<dbReference type="SUPFAM" id="SSF51735">
    <property type="entry name" value="NAD(P)-binding Rossmann-fold domains"/>
    <property type="match status" value="1"/>
</dbReference>
<comment type="similarity">
    <text evidence="1">Belongs to the short-chain dehydrogenases/reductases (SDR) family.</text>
</comment>
<name>A0A6N7Z7C1_9PSEU</name>
<dbReference type="GO" id="GO:0016491">
    <property type="term" value="F:oxidoreductase activity"/>
    <property type="evidence" value="ECO:0007669"/>
    <property type="project" value="UniProtKB-KW"/>
</dbReference>
<sequence>MAELFRLDGRTVLVTGAGQGVGRQVALTCAAQGAAVAVNDYYRDRAESVAEEIRAAGGRALGLGGDVTDFDGVTRLVDTVAQDLGPIDILVNNAGNAGPAQDPMRPAPPFWETGPKEWEPWLGTNLYGVLNTTRATVPGMVERGYGRVVTVISDAGRVGEPHLVVYSGAKAGAAGFTRGLAKAVGRHGITANCVSLGPVRTPGVATATEDADQVKAMLRNYVVRRLGEPADPANLILFLASGEASWITGQTYPVNGGYSFAV</sequence>
<dbReference type="PROSITE" id="PS00061">
    <property type="entry name" value="ADH_SHORT"/>
    <property type="match status" value="1"/>
</dbReference>
<dbReference type="InterPro" id="IPR002347">
    <property type="entry name" value="SDR_fam"/>
</dbReference>
<comment type="caution">
    <text evidence="3">The sequence shown here is derived from an EMBL/GenBank/DDBJ whole genome shotgun (WGS) entry which is preliminary data.</text>
</comment>
<dbReference type="Gene3D" id="3.40.50.720">
    <property type="entry name" value="NAD(P)-binding Rossmann-like Domain"/>
    <property type="match status" value="1"/>
</dbReference>
<gene>
    <name evidence="3" type="ORF">GKO32_24055</name>
</gene>
<dbReference type="FunFam" id="3.40.50.720:FF:000084">
    <property type="entry name" value="Short-chain dehydrogenase reductase"/>
    <property type="match status" value="1"/>
</dbReference>
<dbReference type="PANTHER" id="PTHR42879">
    <property type="entry name" value="3-OXOACYL-(ACYL-CARRIER-PROTEIN) REDUCTASE"/>
    <property type="match status" value="1"/>
</dbReference>
<dbReference type="InterPro" id="IPR050259">
    <property type="entry name" value="SDR"/>
</dbReference>
<dbReference type="PANTHER" id="PTHR42879:SF2">
    <property type="entry name" value="3-OXOACYL-[ACYL-CARRIER-PROTEIN] REDUCTASE FABG"/>
    <property type="match status" value="1"/>
</dbReference>
<evidence type="ECO:0000313" key="4">
    <source>
        <dbReference type="Proteomes" id="UP000440096"/>
    </source>
</evidence>
<evidence type="ECO:0000256" key="1">
    <source>
        <dbReference type="ARBA" id="ARBA00006484"/>
    </source>
</evidence>
<keyword evidence="2" id="KW-0560">Oxidoreductase</keyword>
<dbReference type="EMBL" id="WMBA01000042">
    <property type="protein sequence ID" value="MTD57024.1"/>
    <property type="molecule type" value="Genomic_DNA"/>
</dbReference>
<dbReference type="Pfam" id="PF13561">
    <property type="entry name" value="adh_short_C2"/>
    <property type="match status" value="1"/>
</dbReference>
<evidence type="ECO:0000313" key="3">
    <source>
        <dbReference type="EMBL" id="MTD57024.1"/>
    </source>
</evidence>